<organism evidence="2 3">
    <name type="scientific">Candidatus Anaerobiospirillum pullistercoris</name>
    <dbReference type="NCBI Taxonomy" id="2838452"/>
    <lineage>
        <taxon>Bacteria</taxon>
        <taxon>Pseudomonadati</taxon>
        <taxon>Pseudomonadota</taxon>
        <taxon>Gammaproteobacteria</taxon>
        <taxon>Aeromonadales</taxon>
        <taxon>Succinivibrionaceae</taxon>
        <taxon>Anaerobiospirillum</taxon>
    </lineage>
</organism>
<reference evidence="2" key="1">
    <citation type="journal article" date="2021" name="PeerJ">
        <title>Extensive microbial diversity within the chicken gut microbiome revealed by metagenomics and culture.</title>
        <authorList>
            <person name="Gilroy R."/>
            <person name="Ravi A."/>
            <person name="Getino M."/>
            <person name="Pursley I."/>
            <person name="Horton D.L."/>
            <person name="Alikhan N.F."/>
            <person name="Baker D."/>
            <person name="Gharbi K."/>
            <person name="Hall N."/>
            <person name="Watson M."/>
            <person name="Adriaenssens E.M."/>
            <person name="Foster-Nyarko E."/>
            <person name="Jarju S."/>
            <person name="Secka A."/>
            <person name="Antonio M."/>
            <person name="Oren A."/>
            <person name="Chaudhuri R.R."/>
            <person name="La Ragione R."/>
            <person name="Hildebrand F."/>
            <person name="Pallen M.J."/>
        </authorList>
    </citation>
    <scope>NUCLEOTIDE SEQUENCE</scope>
    <source>
        <strain evidence="2">USASDec5-558</strain>
    </source>
</reference>
<sequence length="325" mass="36085">MISWNLLLKALRDRAKFQQNDTVAISGNKHCCTSTLQPKINLSLATYNASEETNAASDPDRVGFCFYYPDLQAALRQHLRQLQASGQLNAEIDLNDSTEMATGNSSCYVYCDSLEACIQVCNGINDVVRAVCSGIFAITNEQLASTINQVPLEAGEIDLSEFEPCHDQDGLTAADGSALSLEATEALRQIKQRRGQELYRKRLEQLWGGRCAVTGIAIPELLRASHAKPWAKCESAEERLSPYNGFLLSVSLDALFDKFLISFANDGQILIAPSLNFSELKLVGINTDLHLQKVYPQNLPFLAFHRQCFYEQFKDTQPPDKASDH</sequence>
<reference evidence="2" key="2">
    <citation type="submission" date="2021-04" db="EMBL/GenBank/DDBJ databases">
        <authorList>
            <person name="Gilroy R."/>
        </authorList>
    </citation>
    <scope>NUCLEOTIDE SEQUENCE</scope>
    <source>
        <strain evidence="2">USASDec5-558</strain>
    </source>
</reference>
<evidence type="ECO:0000313" key="3">
    <source>
        <dbReference type="Proteomes" id="UP000886829"/>
    </source>
</evidence>
<evidence type="ECO:0000313" key="2">
    <source>
        <dbReference type="EMBL" id="HIX56947.1"/>
    </source>
</evidence>
<dbReference type="Pfam" id="PF13391">
    <property type="entry name" value="HNH_2"/>
    <property type="match status" value="1"/>
</dbReference>
<dbReference type="Proteomes" id="UP000886829">
    <property type="component" value="Unassembled WGS sequence"/>
</dbReference>
<dbReference type="AlphaFoldDB" id="A0A9D2B0F2"/>
<dbReference type="GO" id="GO:0004519">
    <property type="term" value="F:endonuclease activity"/>
    <property type="evidence" value="ECO:0007669"/>
    <property type="project" value="UniProtKB-KW"/>
</dbReference>
<dbReference type="InterPro" id="IPR003615">
    <property type="entry name" value="HNH_nuc"/>
</dbReference>
<keyword evidence="2" id="KW-0378">Hydrolase</keyword>
<accession>A0A9D2B0F2</accession>
<feature type="domain" description="HNH nuclease" evidence="1">
    <location>
        <begin position="211"/>
        <end position="263"/>
    </location>
</feature>
<gene>
    <name evidence="2" type="ORF">H9850_05700</name>
</gene>
<proteinExistence type="predicted"/>
<evidence type="ECO:0000259" key="1">
    <source>
        <dbReference type="Pfam" id="PF13391"/>
    </source>
</evidence>
<keyword evidence="2" id="KW-0255">Endonuclease</keyword>
<name>A0A9D2B0F2_9GAMM</name>
<comment type="caution">
    <text evidence="2">The sequence shown here is derived from an EMBL/GenBank/DDBJ whole genome shotgun (WGS) entry which is preliminary data.</text>
</comment>
<dbReference type="EMBL" id="DXEV01000109">
    <property type="protein sequence ID" value="HIX56947.1"/>
    <property type="molecule type" value="Genomic_DNA"/>
</dbReference>
<protein>
    <submittedName>
        <fullName evidence="2">HNH endonuclease</fullName>
    </submittedName>
</protein>
<keyword evidence="2" id="KW-0540">Nuclease</keyword>